<comment type="similarity">
    <text evidence="3">Belongs to the HARBI1 family.</text>
</comment>
<dbReference type="InterPro" id="IPR027806">
    <property type="entry name" value="HARBI1_dom"/>
</dbReference>
<evidence type="ECO:0000256" key="4">
    <source>
        <dbReference type="ARBA" id="ARBA00022722"/>
    </source>
</evidence>
<evidence type="ECO:0000256" key="6">
    <source>
        <dbReference type="ARBA" id="ARBA00022801"/>
    </source>
</evidence>
<proteinExistence type="inferred from homology"/>
<dbReference type="Proteomes" id="UP001219518">
    <property type="component" value="Unassembled WGS sequence"/>
</dbReference>
<dbReference type="Pfam" id="PF13359">
    <property type="entry name" value="DDE_Tnp_4"/>
    <property type="match status" value="1"/>
</dbReference>
<feature type="domain" description="DDE Tnp4" evidence="8">
    <location>
        <begin position="45"/>
        <end position="175"/>
    </location>
</feature>
<evidence type="ECO:0000313" key="10">
    <source>
        <dbReference type="EMBL" id="KAK3928968.1"/>
    </source>
</evidence>
<dbReference type="GO" id="GO:0016787">
    <property type="term" value="F:hydrolase activity"/>
    <property type="evidence" value="ECO:0007669"/>
    <property type="project" value="UniProtKB-KW"/>
</dbReference>
<reference evidence="9" key="2">
    <citation type="journal article" date="2023" name="BMC Genomics">
        <title>Pest status, molecular evolution, and epigenetic factors derived from the genome assembly of Frankliniella fusca, a thysanopteran phytovirus vector.</title>
        <authorList>
            <person name="Catto M.A."/>
            <person name="Labadie P.E."/>
            <person name="Jacobson A.L."/>
            <person name="Kennedy G.G."/>
            <person name="Srinivasan R."/>
            <person name="Hunt B.G."/>
        </authorList>
    </citation>
    <scope>NUCLEOTIDE SEQUENCE</scope>
    <source>
        <strain evidence="9">PL_HMW_Pooled</strain>
    </source>
</reference>
<evidence type="ECO:0000313" key="9">
    <source>
        <dbReference type="EMBL" id="KAK3910414.1"/>
    </source>
</evidence>
<feature type="non-terminal residue" evidence="9">
    <location>
        <position position="1"/>
    </location>
</feature>
<dbReference type="GO" id="GO:0046872">
    <property type="term" value="F:metal ion binding"/>
    <property type="evidence" value="ECO:0007669"/>
    <property type="project" value="UniProtKB-KW"/>
</dbReference>
<evidence type="ECO:0000313" key="11">
    <source>
        <dbReference type="Proteomes" id="UP001219518"/>
    </source>
</evidence>
<keyword evidence="5" id="KW-0479">Metal-binding</keyword>
<evidence type="ECO:0000259" key="8">
    <source>
        <dbReference type="Pfam" id="PF13359"/>
    </source>
</evidence>
<dbReference type="PANTHER" id="PTHR22930">
    <property type="match status" value="1"/>
</dbReference>
<dbReference type="EMBL" id="JAHWGI010001366">
    <property type="protein sequence ID" value="KAK3928968.1"/>
    <property type="molecule type" value="Genomic_DNA"/>
</dbReference>
<comment type="cofactor">
    <cofactor evidence="1">
        <name>a divalent metal cation</name>
        <dbReference type="ChEBI" id="CHEBI:60240"/>
    </cofactor>
</comment>
<keyword evidence="6" id="KW-0378">Hydrolase</keyword>
<keyword evidence="4" id="KW-0540">Nuclease</keyword>
<dbReference type="EMBL" id="JAHWGI010000165">
    <property type="protein sequence ID" value="KAK3910414.1"/>
    <property type="molecule type" value="Genomic_DNA"/>
</dbReference>
<organism evidence="9 11">
    <name type="scientific">Frankliniella fusca</name>
    <dbReference type="NCBI Taxonomy" id="407009"/>
    <lineage>
        <taxon>Eukaryota</taxon>
        <taxon>Metazoa</taxon>
        <taxon>Ecdysozoa</taxon>
        <taxon>Arthropoda</taxon>
        <taxon>Hexapoda</taxon>
        <taxon>Insecta</taxon>
        <taxon>Pterygota</taxon>
        <taxon>Neoptera</taxon>
        <taxon>Paraneoptera</taxon>
        <taxon>Thysanoptera</taxon>
        <taxon>Terebrantia</taxon>
        <taxon>Thripoidea</taxon>
        <taxon>Thripidae</taxon>
        <taxon>Frankliniella</taxon>
    </lineage>
</organism>
<name>A0AAE1L966_9NEOP</name>
<comment type="subcellular location">
    <subcellularLocation>
        <location evidence="2">Nucleus</location>
    </subcellularLocation>
</comment>
<sequence>ARLGESSSIKYTTKSRGAVKVDNHRAYIEASFQQDSGFPGVVGCIDGTNIPITAPVENPAAYRNRHHHYSMNVQAVVDHNLLVRHLHVGEAGSLNDRRVFRRSNLHDSLLVRGDARIINLDEHLLGDGGYTLTDFMMIPLRNNGHLNENQRIFNRQLSQTRVRVENAFARAKDKW</sequence>
<dbReference type="InterPro" id="IPR045249">
    <property type="entry name" value="HARBI1-like"/>
</dbReference>
<evidence type="ECO:0000256" key="5">
    <source>
        <dbReference type="ARBA" id="ARBA00022723"/>
    </source>
</evidence>
<gene>
    <name evidence="9" type="ORF">KUF71_004178</name>
    <name evidence="10" type="ORF">KUF71_017252</name>
</gene>
<reference evidence="9" key="1">
    <citation type="submission" date="2021-07" db="EMBL/GenBank/DDBJ databases">
        <authorList>
            <person name="Catto M.A."/>
            <person name="Jacobson A."/>
            <person name="Kennedy G."/>
            <person name="Labadie P."/>
            <person name="Hunt B.G."/>
            <person name="Srinivasan R."/>
        </authorList>
    </citation>
    <scope>NUCLEOTIDE SEQUENCE</scope>
    <source>
        <strain evidence="9">PL_HMW_Pooled</strain>
        <tissue evidence="9">Head</tissue>
    </source>
</reference>
<protein>
    <submittedName>
        <fullName evidence="9">Protein ALP1-like</fullName>
    </submittedName>
</protein>
<keyword evidence="7" id="KW-0539">Nucleus</keyword>
<evidence type="ECO:0000256" key="3">
    <source>
        <dbReference type="ARBA" id="ARBA00006958"/>
    </source>
</evidence>
<dbReference type="GO" id="GO:0004518">
    <property type="term" value="F:nuclease activity"/>
    <property type="evidence" value="ECO:0007669"/>
    <property type="project" value="UniProtKB-KW"/>
</dbReference>
<dbReference type="PANTHER" id="PTHR22930:SF85">
    <property type="entry name" value="GH03217P-RELATED"/>
    <property type="match status" value="1"/>
</dbReference>
<keyword evidence="11" id="KW-1185">Reference proteome</keyword>
<comment type="caution">
    <text evidence="9">The sequence shown here is derived from an EMBL/GenBank/DDBJ whole genome shotgun (WGS) entry which is preliminary data.</text>
</comment>
<dbReference type="AlphaFoldDB" id="A0AAE1L966"/>
<evidence type="ECO:0000256" key="2">
    <source>
        <dbReference type="ARBA" id="ARBA00004123"/>
    </source>
</evidence>
<dbReference type="GO" id="GO:0005634">
    <property type="term" value="C:nucleus"/>
    <property type="evidence" value="ECO:0007669"/>
    <property type="project" value="UniProtKB-SubCell"/>
</dbReference>
<evidence type="ECO:0000256" key="1">
    <source>
        <dbReference type="ARBA" id="ARBA00001968"/>
    </source>
</evidence>
<accession>A0AAE1L966</accession>
<evidence type="ECO:0000256" key="7">
    <source>
        <dbReference type="ARBA" id="ARBA00023242"/>
    </source>
</evidence>